<dbReference type="Proteomes" id="UP000176216">
    <property type="component" value="Unassembled WGS sequence"/>
</dbReference>
<evidence type="ECO:0000313" key="1">
    <source>
        <dbReference type="EMBL" id="OGZ25642.1"/>
    </source>
</evidence>
<reference evidence="1 2" key="1">
    <citation type="journal article" date="2016" name="Nat. Commun.">
        <title>Thousands of microbial genomes shed light on interconnected biogeochemical processes in an aquifer system.</title>
        <authorList>
            <person name="Anantharaman K."/>
            <person name="Brown C.T."/>
            <person name="Hug L.A."/>
            <person name="Sharon I."/>
            <person name="Castelle C.J."/>
            <person name="Probst A.J."/>
            <person name="Thomas B.C."/>
            <person name="Singh A."/>
            <person name="Wilkins M.J."/>
            <person name="Karaoz U."/>
            <person name="Brodie E.L."/>
            <person name="Williams K.H."/>
            <person name="Hubbard S.S."/>
            <person name="Banfield J.F."/>
        </authorList>
    </citation>
    <scope>NUCLEOTIDE SEQUENCE [LARGE SCALE GENOMIC DNA]</scope>
</reference>
<organism evidence="1 2">
    <name type="scientific">Candidatus Nealsonbacteria bacterium RIFCSPLOWO2_02_39_8</name>
    <dbReference type="NCBI Taxonomy" id="1801674"/>
    <lineage>
        <taxon>Bacteria</taxon>
        <taxon>Candidatus Nealsoniibacteriota</taxon>
    </lineage>
</organism>
<dbReference type="EMBL" id="MHMJ01000019">
    <property type="protein sequence ID" value="OGZ25642.1"/>
    <property type="molecule type" value="Genomic_DNA"/>
</dbReference>
<name>A0A1G2EJ90_9BACT</name>
<evidence type="ECO:0000313" key="2">
    <source>
        <dbReference type="Proteomes" id="UP000176216"/>
    </source>
</evidence>
<proteinExistence type="predicted"/>
<dbReference type="AlphaFoldDB" id="A0A1G2EJ90"/>
<gene>
    <name evidence="1" type="ORF">A2W71_00575</name>
</gene>
<protein>
    <submittedName>
        <fullName evidence="1">Uncharacterized protein</fullName>
    </submittedName>
</protein>
<sequence>MYKNAKGLYTEHRSYRGIIFLCKAKENKKKSVERFLHALIGLIFRHWFRSEKLFGEHFA</sequence>
<accession>A0A1G2EJ90</accession>
<comment type="caution">
    <text evidence="1">The sequence shown here is derived from an EMBL/GenBank/DDBJ whole genome shotgun (WGS) entry which is preliminary data.</text>
</comment>